<gene>
    <name evidence="1" type="ORF">N7517_000226</name>
</gene>
<dbReference type="Proteomes" id="UP001147752">
    <property type="component" value="Unassembled WGS sequence"/>
</dbReference>
<reference evidence="1" key="2">
    <citation type="journal article" date="2023" name="IMA Fungus">
        <title>Comparative genomic study of the Penicillium genus elucidates a diverse pangenome and 15 lateral gene transfer events.</title>
        <authorList>
            <person name="Petersen C."/>
            <person name="Sorensen T."/>
            <person name="Nielsen M.R."/>
            <person name="Sondergaard T.E."/>
            <person name="Sorensen J.L."/>
            <person name="Fitzpatrick D.A."/>
            <person name="Frisvad J.C."/>
            <person name="Nielsen K.L."/>
        </authorList>
    </citation>
    <scope>NUCLEOTIDE SEQUENCE</scope>
    <source>
        <strain evidence="1">IBT 3081</strain>
    </source>
</reference>
<organism evidence="1 2">
    <name type="scientific">Penicillium concentricum</name>
    <dbReference type="NCBI Taxonomy" id="293559"/>
    <lineage>
        <taxon>Eukaryota</taxon>
        <taxon>Fungi</taxon>
        <taxon>Dikarya</taxon>
        <taxon>Ascomycota</taxon>
        <taxon>Pezizomycotina</taxon>
        <taxon>Eurotiomycetes</taxon>
        <taxon>Eurotiomycetidae</taxon>
        <taxon>Eurotiales</taxon>
        <taxon>Aspergillaceae</taxon>
        <taxon>Penicillium</taxon>
    </lineage>
</organism>
<accession>A0A9W9VK17</accession>
<evidence type="ECO:0000313" key="1">
    <source>
        <dbReference type="EMBL" id="KAJ5382315.1"/>
    </source>
</evidence>
<protein>
    <submittedName>
        <fullName evidence="1">Uncharacterized protein</fullName>
    </submittedName>
</protein>
<sequence length="62" mass="7016">MVENKKASMSQSGSLPPSSWAHAERQLLEYMLSRRDNQLRNLPDLFGIVDIGRSSLMIIEVV</sequence>
<dbReference type="RefSeq" id="XP_056582091.1">
    <property type="nucleotide sequence ID" value="XM_056717956.1"/>
</dbReference>
<evidence type="ECO:0000313" key="2">
    <source>
        <dbReference type="Proteomes" id="UP001147752"/>
    </source>
</evidence>
<keyword evidence="2" id="KW-1185">Reference proteome</keyword>
<dbReference type="GeneID" id="81457139"/>
<dbReference type="EMBL" id="JAPZBT010000001">
    <property type="protein sequence ID" value="KAJ5382315.1"/>
    <property type="molecule type" value="Genomic_DNA"/>
</dbReference>
<dbReference type="AlphaFoldDB" id="A0A9W9VK17"/>
<reference evidence="1" key="1">
    <citation type="submission" date="2022-12" db="EMBL/GenBank/DDBJ databases">
        <authorList>
            <person name="Petersen C."/>
        </authorList>
    </citation>
    <scope>NUCLEOTIDE SEQUENCE</scope>
    <source>
        <strain evidence="1">IBT 3081</strain>
    </source>
</reference>
<name>A0A9W9VK17_9EURO</name>
<comment type="caution">
    <text evidence="1">The sequence shown here is derived from an EMBL/GenBank/DDBJ whole genome shotgun (WGS) entry which is preliminary data.</text>
</comment>
<dbReference type="OrthoDB" id="5315444at2759"/>
<proteinExistence type="predicted"/>